<dbReference type="GO" id="GO:0005576">
    <property type="term" value="C:extracellular region"/>
    <property type="evidence" value="ECO:0007669"/>
    <property type="project" value="UniProtKB-SubCell"/>
</dbReference>
<dbReference type="AlphaFoldDB" id="A0A379ZQX7"/>
<feature type="region of interest" description="Disordered" evidence="12">
    <location>
        <begin position="891"/>
        <end position="918"/>
    </location>
</feature>
<dbReference type="Pfam" id="PF18911">
    <property type="entry name" value="PKD_4"/>
    <property type="match status" value="2"/>
</dbReference>
<keyword evidence="6 13" id="KW-0732">Signal</keyword>
<dbReference type="InterPro" id="IPR000601">
    <property type="entry name" value="PKD_dom"/>
</dbReference>
<keyword evidence="10" id="KW-0843">Virulence</keyword>
<dbReference type="GO" id="GO:0046872">
    <property type="term" value="F:metal ion binding"/>
    <property type="evidence" value="ECO:0007669"/>
    <property type="project" value="UniProtKB-KW"/>
</dbReference>
<keyword evidence="9" id="KW-0106">Calcium</keyword>
<organism evidence="15 16">
    <name type="scientific">Shewanella algae</name>
    <dbReference type="NCBI Taxonomy" id="38313"/>
    <lineage>
        <taxon>Bacteria</taxon>
        <taxon>Pseudomonadati</taxon>
        <taxon>Pseudomonadota</taxon>
        <taxon>Gammaproteobacteria</taxon>
        <taxon>Alteromonadales</taxon>
        <taxon>Shewanellaceae</taxon>
        <taxon>Shewanella</taxon>
    </lineage>
</organism>
<keyword evidence="7 15" id="KW-0378">Hydrolase</keyword>
<comment type="cofactor">
    <cofactor evidence="1">
        <name>Zn(2+)</name>
        <dbReference type="ChEBI" id="CHEBI:29105"/>
    </cofactor>
</comment>
<dbReference type="Pfam" id="PF20774">
    <property type="entry name" value="InhA-like_VEG"/>
    <property type="match status" value="1"/>
</dbReference>
<evidence type="ECO:0000256" key="1">
    <source>
        <dbReference type="ARBA" id="ARBA00001947"/>
    </source>
</evidence>
<dbReference type="RefSeq" id="WP_115389578.1">
    <property type="nucleotide sequence ID" value="NZ_JADZHC010000003.1"/>
</dbReference>
<dbReference type="InterPro" id="IPR020008">
    <property type="entry name" value="GlyGly_CTERM"/>
</dbReference>
<gene>
    <name evidence="15" type="primary">ina</name>
    <name evidence="15" type="ORF">NCTC10738_01819</name>
</gene>
<feature type="domain" description="PKD" evidence="14">
    <location>
        <begin position="759"/>
        <end position="830"/>
    </location>
</feature>
<dbReference type="PANTHER" id="PTHR13062">
    <property type="entry name" value="COLLAGENASE"/>
    <property type="match status" value="1"/>
</dbReference>
<dbReference type="Gene3D" id="2.60.40.10">
    <property type="entry name" value="Immunoglobulins"/>
    <property type="match status" value="2"/>
</dbReference>
<evidence type="ECO:0000256" key="13">
    <source>
        <dbReference type="SAM" id="SignalP"/>
    </source>
</evidence>
<feature type="chain" id="PRO_5016888203" evidence="13">
    <location>
        <begin position="25"/>
        <end position="939"/>
    </location>
</feature>
<sequence length="939" mass="100664">MSLKSLLALALGASCLFGATNVLAATAPADPGVINKEQILYWLLKRGELDAEASEEERQQALAAYTAKSTGAGSKAAQVLKAREQQLLQQARSNSLRQSKLMRAQSRVADTDVTKRVKVLAVLVDFPDLPYNNNRLSPGDTEMYYANYSVAHYRGLLFSDAGFPGPQGQTLPSAYQYYQAVSGQSFFFNGDVKGWFRASQNAAYYGANDPNNNNDDKAATELVEEAVAAAVATMSADELAQYDIEDPYDIDGDGNLDEPDGILDHVMIFHSSIGEEAGGGVLGDDAIWSHRFFVPSAPGQYGQAIPGSNMRLFGYTIQPLDAGTGVCTHEFGHDLGLPDEYDTSTEASDGSPVGLWSLMSGGSWAGSPRGSQPSGFSPYARSFLQDRYKGRWVNEQSLDYQALDSNGTQVTLEHANSSGLNQLAIKLPSDSIAFTPAYQGQYQYYSNQGDQLNNALSFELQLPMSTSLTLKMKAHWQIEQDYDYVQLLVDGVPLAGSHTKSSNSINNAANIISGDSAALSGGEGEQGWQEISFDLSAYAGMSKQISLVYRTDEAVGGYGFAVDDIRLESDGNLVYSDDAETALETVVLSGFVRTDDTRPGAPRRYLLQLRNYQGVDAGLQQDSYEPGLLVWYENLAYSDNKVAEHPGYGLIGVVDADQNLIGNRDSEVQVRDASFSLYPQSAFFGDTHLGNNSLFDDSDDYSAPLKPQAGLVLPKLGLMVQLLTQEQDSSQAQVLVSKRGDSNGTELSASISAQQEGGDVSFSANLSGGTAPYTYQWDFGVGGVGSTLATPQYSYSESGTYTVTLTVTDANNRQTVTSLQLTVSIPLSALFDISGTGLTVQFNNLSRGGSGELSYQWDFGDGQSSTVASPSHTYSAAGSYSVRLVVTDSQNNQSSNSRTLVVSNPVVPNTTQSSSGGGGGSLGGLSLLGLALIAWRRRR</sequence>
<evidence type="ECO:0000256" key="2">
    <source>
        <dbReference type="ARBA" id="ARBA00004613"/>
    </source>
</evidence>
<comment type="subcellular location">
    <subcellularLocation>
        <location evidence="2">Secreted</location>
    </subcellularLocation>
</comment>
<dbReference type="PANTHER" id="PTHR13062:SF12">
    <property type="entry name" value="ALPHA-2-MACROGLOBULIN DOMAIN-CONTAINING PROTEIN"/>
    <property type="match status" value="1"/>
</dbReference>
<dbReference type="InterPro" id="IPR048665">
    <property type="entry name" value="InhA-like_VEG"/>
</dbReference>
<evidence type="ECO:0000256" key="12">
    <source>
        <dbReference type="SAM" id="MobiDB-lite"/>
    </source>
</evidence>
<reference evidence="15 16" key="1">
    <citation type="submission" date="2018-06" db="EMBL/GenBank/DDBJ databases">
        <authorList>
            <consortium name="Pathogen Informatics"/>
            <person name="Doyle S."/>
        </authorList>
    </citation>
    <scope>NUCLEOTIDE SEQUENCE [LARGE SCALE GENOMIC DNA]</scope>
    <source>
        <strain evidence="15 16">NCTC10738</strain>
    </source>
</reference>
<dbReference type="PROSITE" id="PS51257">
    <property type="entry name" value="PROKAR_LIPOPROTEIN"/>
    <property type="match status" value="1"/>
</dbReference>
<dbReference type="EMBL" id="UGYO01000001">
    <property type="protein sequence ID" value="SUI66392.1"/>
    <property type="molecule type" value="Genomic_DNA"/>
</dbReference>
<dbReference type="Proteomes" id="UP000254069">
    <property type="component" value="Unassembled WGS sequence"/>
</dbReference>
<dbReference type="CDD" id="cd00146">
    <property type="entry name" value="PKD"/>
    <property type="match status" value="2"/>
</dbReference>
<keyword evidence="4" id="KW-0645">Protease</keyword>
<feature type="signal peptide" evidence="13">
    <location>
        <begin position="1"/>
        <end position="24"/>
    </location>
</feature>
<evidence type="ECO:0000256" key="6">
    <source>
        <dbReference type="ARBA" id="ARBA00022729"/>
    </source>
</evidence>
<evidence type="ECO:0000256" key="7">
    <source>
        <dbReference type="ARBA" id="ARBA00022801"/>
    </source>
</evidence>
<evidence type="ECO:0000256" key="11">
    <source>
        <dbReference type="ARBA" id="ARBA00023049"/>
    </source>
</evidence>
<dbReference type="SMART" id="SM00089">
    <property type="entry name" value="PKD"/>
    <property type="match status" value="2"/>
</dbReference>
<evidence type="ECO:0000313" key="16">
    <source>
        <dbReference type="Proteomes" id="UP000254069"/>
    </source>
</evidence>
<accession>A0A379ZQX7</accession>
<dbReference type="GO" id="GO:0008237">
    <property type="term" value="F:metallopeptidase activity"/>
    <property type="evidence" value="ECO:0007669"/>
    <property type="project" value="UniProtKB-KW"/>
</dbReference>
<dbReference type="PROSITE" id="PS50093">
    <property type="entry name" value="PKD"/>
    <property type="match status" value="2"/>
</dbReference>
<evidence type="ECO:0000256" key="5">
    <source>
        <dbReference type="ARBA" id="ARBA00022723"/>
    </source>
</evidence>
<keyword evidence="3" id="KW-0964">Secreted</keyword>
<evidence type="ECO:0000256" key="10">
    <source>
        <dbReference type="ARBA" id="ARBA00023026"/>
    </source>
</evidence>
<dbReference type="Pfam" id="PF20773">
    <property type="entry name" value="InhA-like_MAM"/>
    <property type="match status" value="1"/>
</dbReference>
<dbReference type="InterPro" id="IPR022409">
    <property type="entry name" value="PKD/Chitinase_dom"/>
</dbReference>
<keyword evidence="8" id="KW-0862">Zinc</keyword>
<evidence type="ECO:0000313" key="15">
    <source>
        <dbReference type="EMBL" id="SUI66392.1"/>
    </source>
</evidence>
<dbReference type="InterPro" id="IPR008757">
    <property type="entry name" value="Peptidase_M6-like_domain"/>
</dbReference>
<dbReference type="InterPro" id="IPR035986">
    <property type="entry name" value="PKD_dom_sf"/>
</dbReference>
<dbReference type="SUPFAM" id="SSF49299">
    <property type="entry name" value="PKD domain"/>
    <property type="match status" value="2"/>
</dbReference>
<feature type="compositionally biased region" description="Polar residues" evidence="12">
    <location>
        <begin position="891"/>
        <end position="912"/>
    </location>
</feature>
<keyword evidence="11" id="KW-0482">Metalloprotease</keyword>
<dbReference type="NCBIfam" id="TIGR03501">
    <property type="entry name" value="GlyGly_CTERM"/>
    <property type="match status" value="1"/>
</dbReference>
<dbReference type="EC" id="3.4.24.-" evidence="15"/>
<evidence type="ECO:0000256" key="8">
    <source>
        <dbReference type="ARBA" id="ARBA00022833"/>
    </source>
</evidence>
<keyword evidence="16" id="KW-1185">Reference proteome</keyword>
<dbReference type="SUPFAM" id="SSF55486">
    <property type="entry name" value="Metalloproteases ('zincins'), catalytic domain"/>
    <property type="match status" value="1"/>
</dbReference>
<keyword evidence="5" id="KW-0479">Metal-binding</keyword>
<feature type="domain" description="PKD" evidence="14">
    <location>
        <begin position="837"/>
        <end position="909"/>
    </location>
</feature>
<dbReference type="Pfam" id="PF05547">
    <property type="entry name" value="Peptidase_M6"/>
    <property type="match status" value="1"/>
</dbReference>
<name>A0A379ZQX7_9GAMM</name>
<evidence type="ECO:0000259" key="14">
    <source>
        <dbReference type="PROSITE" id="PS50093"/>
    </source>
</evidence>
<dbReference type="NCBIfam" id="TIGR03296">
    <property type="entry name" value="M6dom_TIGR03296"/>
    <property type="match status" value="1"/>
</dbReference>
<evidence type="ECO:0000256" key="9">
    <source>
        <dbReference type="ARBA" id="ARBA00022837"/>
    </source>
</evidence>
<evidence type="ECO:0000256" key="4">
    <source>
        <dbReference type="ARBA" id="ARBA00022670"/>
    </source>
</evidence>
<evidence type="ECO:0000256" key="3">
    <source>
        <dbReference type="ARBA" id="ARBA00022525"/>
    </source>
</evidence>
<dbReference type="InterPro" id="IPR013783">
    <property type="entry name" value="Ig-like_fold"/>
</dbReference>
<proteinExistence type="predicted"/>
<dbReference type="GO" id="GO:0006508">
    <property type="term" value="P:proteolysis"/>
    <property type="evidence" value="ECO:0007669"/>
    <property type="project" value="UniProtKB-KW"/>
</dbReference>
<protein>
    <submittedName>
        <fullName evidence="15">Immune inhibitor A</fullName>
        <ecNumber evidence="15">3.4.24.-</ecNumber>
    </submittedName>
</protein>